<accession>A0A9P6QH23</accession>
<sequence length="101" mass="11406">MVAISMEATPATPANPHNHDHYQFTVVIHLSYRAFELIIIPKCRYCSTSPAVSSLDNRAAIVAVQQLKLELEFSYLQHNGSKYESLQYGSKYKHQYCGSTP</sequence>
<dbReference type="AlphaFoldDB" id="A0A9P6QH23"/>
<keyword evidence="2" id="KW-1185">Reference proteome</keyword>
<organism evidence="1 2">
    <name type="scientific">Mortierella polycephala</name>
    <dbReference type="NCBI Taxonomy" id="41804"/>
    <lineage>
        <taxon>Eukaryota</taxon>
        <taxon>Fungi</taxon>
        <taxon>Fungi incertae sedis</taxon>
        <taxon>Mucoromycota</taxon>
        <taxon>Mortierellomycotina</taxon>
        <taxon>Mortierellomycetes</taxon>
        <taxon>Mortierellales</taxon>
        <taxon>Mortierellaceae</taxon>
        <taxon>Mortierella</taxon>
    </lineage>
</organism>
<evidence type="ECO:0000313" key="2">
    <source>
        <dbReference type="Proteomes" id="UP000726737"/>
    </source>
</evidence>
<dbReference type="EMBL" id="JAAAJA010000027">
    <property type="protein sequence ID" value="KAG0265757.1"/>
    <property type="molecule type" value="Genomic_DNA"/>
</dbReference>
<name>A0A9P6QH23_9FUNG</name>
<evidence type="ECO:0000313" key="1">
    <source>
        <dbReference type="EMBL" id="KAG0265757.1"/>
    </source>
</evidence>
<dbReference type="Proteomes" id="UP000726737">
    <property type="component" value="Unassembled WGS sequence"/>
</dbReference>
<proteinExistence type="predicted"/>
<comment type="caution">
    <text evidence="1">The sequence shown here is derived from an EMBL/GenBank/DDBJ whole genome shotgun (WGS) entry which is preliminary data.</text>
</comment>
<gene>
    <name evidence="1" type="ORF">BG011_004111</name>
</gene>
<reference evidence="1" key="1">
    <citation type="journal article" date="2020" name="Fungal Divers.">
        <title>Resolving the Mortierellaceae phylogeny through synthesis of multi-gene phylogenetics and phylogenomics.</title>
        <authorList>
            <person name="Vandepol N."/>
            <person name="Liber J."/>
            <person name="Desiro A."/>
            <person name="Na H."/>
            <person name="Kennedy M."/>
            <person name="Barry K."/>
            <person name="Grigoriev I.V."/>
            <person name="Miller A.N."/>
            <person name="O'Donnell K."/>
            <person name="Stajich J.E."/>
            <person name="Bonito G."/>
        </authorList>
    </citation>
    <scope>NUCLEOTIDE SEQUENCE</scope>
    <source>
        <strain evidence="1">KOD948</strain>
    </source>
</reference>
<protein>
    <submittedName>
        <fullName evidence="1">Uncharacterized protein</fullName>
    </submittedName>
</protein>